<evidence type="ECO:0000313" key="2">
    <source>
        <dbReference type="Proteomes" id="UP001383192"/>
    </source>
</evidence>
<comment type="caution">
    <text evidence="1">The sequence shown here is derived from an EMBL/GenBank/DDBJ whole genome shotgun (WGS) entry which is preliminary data.</text>
</comment>
<reference evidence="1 2" key="1">
    <citation type="submission" date="2024-01" db="EMBL/GenBank/DDBJ databases">
        <title>A draft genome for a cacao thread blight-causing isolate of Paramarasmius palmivorus.</title>
        <authorList>
            <person name="Baruah I.K."/>
            <person name="Bukari Y."/>
            <person name="Amoako-Attah I."/>
            <person name="Meinhardt L.W."/>
            <person name="Bailey B.A."/>
            <person name="Cohen S.P."/>
        </authorList>
    </citation>
    <scope>NUCLEOTIDE SEQUENCE [LARGE SCALE GENOMIC DNA]</scope>
    <source>
        <strain evidence="1 2">GH-12</strain>
    </source>
</reference>
<protein>
    <submittedName>
        <fullName evidence="1">Uncharacterized protein</fullName>
    </submittedName>
</protein>
<gene>
    <name evidence="1" type="ORF">VNI00_004711</name>
</gene>
<keyword evidence="2" id="KW-1185">Reference proteome</keyword>
<name>A0AAW0DIT3_9AGAR</name>
<dbReference type="Proteomes" id="UP001383192">
    <property type="component" value="Unassembled WGS sequence"/>
</dbReference>
<dbReference type="AlphaFoldDB" id="A0AAW0DIT3"/>
<proteinExistence type="predicted"/>
<sequence length="527" mass="59546">MVFQHGCELLNRSRSSQDDVVNSQEITSSEALETPEYNQFHDIPRGSIQWTGTIIGNATMAVSCTPTLSVQARKILSRVRIVDPFGKSSDNEFLHVEYEGTDAFLLWKHDFVLFSQKRPPYFAQIFGINRSSRPALVFHEHLIPLSEALEEQRNVVFTITPYEALPVCLAADLRLIILMDPVQPVAVQMSLNALLLLDEGNSPGDQDEPTRWKANSLLDFLWVRAQDRLVCIGPSASAVDMDQLMPQIHLLREALECSEVAEYDGMANQTQMTSRQGFLSVISLVVPSILSPMFASKRDGNVCIGPALFCPTNGQTVYTQTEWKPKLVVGRSWKCNFSVFVIHDKQDQWNGWTRVKAPACASSITASCRVKLSRRDLQLLQLGYVSQCDSIFHLDYEKYENWTLQLIESLIIKIKIDMPQDNRDLYCFIEPLQIKCDGLAVHGLFTYPAIFLSPDPSGRTNVTSPNFQLSMQCEYRPRFATPNERNTLRLYHEVNGFNATTTQCAQMLGMPIFAANYDDGDDTLHNK</sequence>
<organism evidence="1 2">
    <name type="scientific">Paramarasmius palmivorus</name>
    <dbReference type="NCBI Taxonomy" id="297713"/>
    <lineage>
        <taxon>Eukaryota</taxon>
        <taxon>Fungi</taxon>
        <taxon>Dikarya</taxon>
        <taxon>Basidiomycota</taxon>
        <taxon>Agaricomycotina</taxon>
        <taxon>Agaricomycetes</taxon>
        <taxon>Agaricomycetidae</taxon>
        <taxon>Agaricales</taxon>
        <taxon>Marasmiineae</taxon>
        <taxon>Marasmiaceae</taxon>
        <taxon>Paramarasmius</taxon>
    </lineage>
</organism>
<evidence type="ECO:0000313" key="1">
    <source>
        <dbReference type="EMBL" id="KAK7051211.1"/>
    </source>
</evidence>
<accession>A0AAW0DIT3</accession>
<dbReference type="EMBL" id="JAYKXP010000013">
    <property type="protein sequence ID" value="KAK7051211.1"/>
    <property type="molecule type" value="Genomic_DNA"/>
</dbReference>